<dbReference type="PIRSF" id="PIRSF006241">
    <property type="entry name" value="HyI"/>
    <property type="match status" value="1"/>
</dbReference>
<evidence type="ECO:0000256" key="1">
    <source>
        <dbReference type="ARBA" id="ARBA00023235"/>
    </source>
</evidence>
<accession>A0A6L9MM30</accession>
<keyword evidence="6" id="KW-1185">Reference proteome</keyword>
<proteinExistence type="inferred from homology"/>
<name>A0A6L9MM30_9HYPH</name>
<evidence type="ECO:0000313" key="6">
    <source>
        <dbReference type="Proteomes" id="UP000476332"/>
    </source>
</evidence>
<dbReference type="PANTHER" id="PTHR43489:SF6">
    <property type="entry name" value="HYDROXYPYRUVATE ISOMERASE-RELATED"/>
    <property type="match status" value="1"/>
</dbReference>
<evidence type="ECO:0000256" key="3">
    <source>
        <dbReference type="PIRSR" id="PIRSR006241-50"/>
    </source>
</evidence>
<feature type="active site" description="Proton donor/acceptor" evidence="3">
    <location>
        <position position="243"/>
    </location>
</feature>
<dbReference type="PANTHER" id="PTHR43489">
    <property type="entry name" value="ISOMERASE"/>
    <property type="match status" value="1"/>
</dbReference>
<dbReference type="EMBL" id="JAAAMJ010000022">
    <property type="protein sequence ID" value="NDV88897.1"/>
    <property type="molecule type" value="Genomic_DNA"/>
</dbReference>
<dbReference type="Proteomes" id="UP000476332">
    <property type="component" value="Unassembled WGS sequence"/>
</dbReference>
<evidence type="ECO:0000259" key="4">
    <source>
        <dbReference type="Pfam" id="PF01261"/>
    </source>
</evidence>
<dbReference type="SUPFAM" id="SSF51658">
    <property type="entry name" value="Xylose isomerase-like"/>
    <property type="match status" value="1"/>
</dbReference>
<comment type="similarity">
    <text evidence="2">Belongs to the hyi family.</text>
</comment>
<dbReference type="AlphaFoldDB" id="A0A6L9MM30"/>
<evidence type="ECO:0000313" key="5">
    <source>
        <dbReference type="EMBL" id="NDV88897.1"/>
    </source>
</evidence>
<feature type="domain" description="Xylose isomerase-like TIM barrel" evidence="4">
    <location>
        <begin position="24"/>
        <end position="258"/>
    </location>
</feature>
<evidence type="ECO:0000256" key="2">
    <source>
        <dbReference type="PIRNR" id="PIRNR006241"/>
    </source>
</evidence>
<dbReference type="Pfam" id="PF01261">
    <property type="entry name" value="AP_endonuc_2"/>
    <property type="match status" value="1"/>
</dbReference>
<organism evidence="5 6">
    <name type="scientific">Aurantimonas aggregata</name>
    <dbReference type="NCBI Taxonomy" id="2047720"/>
    <lineage>
        <taxon>Bacteria</taxon>
        <taxon>Pseudomonadati</taxon>
        <taxon>Pseudomonadota</taxon>
        <taxon>Alphaproteobacteria</taxon>
        <taxon>Hyphomicrobiales</taxon>
        <taxon>Aurantimonadaceae</taxon>
        <taxon>Aurantimonas</taxon>
    </lineage>
</organism>
<gene>
    <name evidence="5" type="ORF">GTW51_19610</name>
</gene>
<dbReference type="InterPro" id="IPR036237">
    <property type="entry name" value="Xyl_isomerase-like_sf"/>
</dbReference>
<feature type="active site" description="Proton donor/acceptor" evidence="3">
    <location>
        <position position="146"/>
    </location>
</feature>
<dbReference type="Gene3D" id="3.20.20.150">
    <property type="entry name" value="Divalent-metal-dependent TIM barrel enzymes"/>
    <property type="match status" value="1"/>
</dbReference>
<keyword evidence="1 2" id="KW-0413">Isomerase</keyword>
<protein>
    <submittedName>
        <fullName evidence="5">TIM barrel protein</fullName>
    </submittedName>
</protein>
<comment type="caution">
    <text evidence="5">The sequence shown here is derived from an EMBL/GenBank/DDBJ whole genome shotgun (WGS) entry which is preliminary data.</text>
</comment>
<dbReference type="InterPro" id="IPR026040">
    <property type="entry name" value="HyI-like"/>
</dbReference>
<dbReference type="InterPro" id="IPR050417">
    <property type="entry name" value="Sugar_Epim/Isomerase"/>
</dbReference>
<sequence length="261" mass="27977">MTDTSRYSAHIGYLFNEWPLEARIEAARAAGFSAIEHPAPYSVPAETMAALLREAGLPYVQFGLRSGDAARGEKGIAIFPDRRDEFRANLAEAFDYAEAIGVRMLHAMAGVLPEAERRPEHRACYLENLALAAEEAERRGIRIIVEAMSPGAVPDYFLPTAAAAREAIAEAGHANLGLLLDIFHTVAAGDDPITAIHASRDTIAHVHIADHPGRHEPGSGTIDFATVRSALADIGYAGFIGCEYVPAGATADGLGWLPRRP</sequence>
<dbReference type="GO" id="GO:0008903">
    <property type="term" value="F:hydroxypyruvate isomerase activity"/>
    <property type="evidence" value="ECO:0007669"/>
    <property type="project" value="TreeGrafter"/>
</dbReference>
<dbReference type="RefSeq" id="WP_163045748.1">
    <property type="nucleotide sequence ID" value="NZ_JAAAMJ010000022.1"/>
</dbReference>
<reference evidence="5 6" key="1">
    <citation type="submission" date="2020-01" db="EMBL/GenBank/DDBJ databases">
        <title>Genomes of bacteria type strains.</title>
        <authorList>
            <person name="Chen J."/>
            <person name="Zhu S."/>
            <person name="Chen J."/>
        </authorList>
    </citation>
    <scope>NUCLEOTIDE SEQUENCE [LARGE SCALE GENOMIC DNA]</scope>
    <source>
        <strain evidence="5 6">KCTC 52919</strain>
    </source>
</reference>
<dbReference type="InterPro" id="IPR013022">
    <property type="entry name" value="Xyl_isomerase-like_TIM-brl"/>
</dbReference>
<dbReference type="GO" id="GO:0046487">
    <property type="term" value="P:glyoxylate metabolic process"/>
    <property type="evidence" value="ECO:0007669"/>
    <property type="project" value="TreeGrafter"/>
</dbReference>